<comment type="catalytic activity">
    <reaction evidence="1">
        <text>D-fructose 6-phosphate + L-glutamine = D-glucosamine 6-phosphate + L-glutamate</text>
        <dbReference type="Rhea" id="RHEA:13237"/>
        <dbReference type="ChEBI" id="CHEBI:29985"/>
        <dbReference type="ChEBI" id="CHEBI:58359"/>
        <dbReference type="ChEBI" id="CHEBI:58725"/>
        <dbReference type="ChEBI" id="CHEBI:61527"/>
        <dbReference type="EC" id="2.6.1.16"/>
    </reaction>
</comment>
<evidence type="ECO:0000259" key="8">
    <source>
        <dbReference type="PROSITE" id="PS51464"/>
    </source>
</evidence>
<dbReference type="InterPro" id="IPR001347">
    <property type="entry name" value="SIS_dom"/>
</dbReference>
<dbReference type="PROSITE" id="PS51278">
    <property type="entry name" value="GATASE_TYPE_2"/>
    <property type="match status" value="1"/>
</dbReference>
<keyword evidence="5" id="KW-0677">Repeat</keyword>
<dbReference type="AlphaFoldDB" id="A0A7C2BLF8"/>
<dbReference type="GO" id="GO:0004360">
    <property type="term" value="F:glutamine-fructose-6-phosphate transaminase (isomerizing) activity"/>
    <property type="evidence" value="ECO:0007669"/>
    <property type="project" value="UniProtKB-EC"/>
</dbReference>
<dbReference type="CDD" id="cd05009">
    <property type="entry name" value="SIS_GlmS_GlmD_2"/>
    <property type="match status" value="1"/>
</dbReference>
<dbReference type="NCBIfam" id="TIGR01135">
    <property type="entry name" value="glmS"/>
    <property type="match status" value="1"/>
</dbReference>
<dbReference type="InterPro" id="IPR035466">
    <property type="entry name" value="GlmS/AgaS_SIS"/>
</dbReference>
<feature type="domain" description="SIS" evidence="8">
    <location>
        <begin position="283"/>
        <end position="424"/>
    </location>
</feature>
<organism evidence="9">
    <name type="scientific">Thermosphaera aggregans</name>
    <dbReference type="NCBI Taxonomy" id="54254"/>
    <lineage>
        <taxon>Archaea</taxon>
        <taxon>Thermoproteota</taxon>
        <taxon>Thermoprotei</taxon>
        <taxon>Desulfurococcales</taxon>
        <taxon>Desulfurococcaceae</taxon>
        <taxon>Thermosphaera</taxon>
    </lineage>
</organism>
<reference evidence="9" key="1">
    <citation type="journal article" date="2020" name="mSystems">
        <title>Genome- and Community-Level Interaction Insights into Carbon Utilization and Element Cycling Functions of Hydrothermarchaeota in Hydrothermal Sediment.</title>
        <authorList>
            <person name="Zhou Z."/>
            <person name="Liu Y."/>
            <person name="Xu W."/>
            <person name="Pan J."/>
            <person name="Luo Z.H."/>
            <person name="Li M."/>
        </authorList>
    </citation>
    <scope>NUCLEOTIDE SEQUENCE [LARGE SCALE GENOMIC DNA]</scope>
    <source>
        <strain evidence="9">SpSt-23</strain>
    </source>
</reference>
<dbReference type="PROSITE" id="PS51464">
    <property type="entry name" value="SIS"/>
    <property type="match status" value="2"/>
</dbReference>
<accession>A0A7C2BLF8</accession>
<feature type="domain" description="Glutamine amidotransferase type-2" evidence="7">
    <location>
        <begin position="1"/>
        <end position="219"/>
    </location>
</feature>
<dbReference type="GO" id="GO:0097367">
    <property type="term" value="F:carbohydrate derivative binding"/>
    <property type="evidence" value="ECO:0007669"/>
    <property type="project" value="InterPro"/>
</dbReference>
<evidence type="ECO:0000256" key="6">
    <source>
        <dbReference type="ARBA" id="ARBA00022962"/>
    </source>
</evidence>
<dbReference type="Pfam" id="PF01380">
    <property type="entry name" value="SIS"/>
    <property type="match status" value="2"/>
</dbReference>
<dbReference type="Gene3D" id="3.60.20.10">
    <property type="entry name" value="Glutamine Phosphoribosylpyrophosphate, subunit 1, domain 1"/>
    <property type="match status" value="1"/>
</dbReference>
<dbReference type="EMBL" id="DSJT01000034">
    <property type="protein sequence ID" value="HEF87833.1"/>
    <property type="molecule type" value="Genomic_DNA"/>
</dbReference>
<dbReference type="PANTHER" id="PTHR10937:SF0">
    <property type="entry name" value="GLUTAMINE--FRUCTOSE-6-PHOSPHATE TRANSAMINASE (ISOMERIZING)"/>
    <property type="match status" value="1"/>
</dbReference>
<dbReference type="EC" id="2.6.1.16" evidence="2"/>
<keyword evidence="3 9" id="KW-0032">Aminotransferase</keyword>
<gene>
    <name evidence="9" type="primary">glmS</name>
    <name evidence="9" type="ORF">ENP55_06100</name>
</gene>
<evidence type="ECO:0000256" key="3">
    <source>
        <dbReference type="ARBA" id="ARBA00022576"/>
    </source>
</evidence>
<evidence type="ECO:0000256" key="1">
    <source>
        <dbReference type="ARBA" id="ARBA00001031"/>
    </source>
</evidence>
<evidence type="ECO:0000256" key="5">
    <source>
        <dbReference type="ARBA" id="ARBA00022737"/>
    </source>
</evidence>
<dbReference type="InterPro" id="IPR005855">
    <property type="entry name" value="GFAT"/>
</dbReference>
<keyword evidence="4 9" id="KW-0808">Transferase</keyword>
<evidence type="ECO:0000256" key="4">
    <source>
        <dbReference type="ARBA" id="ARBA00022679"/>
    </source>
</evidence>
<name>A0A7C2BLF8_9CREN</name>
<dbReference type="Pfam" id="PF13522">
    <property type="entry name" value="GATase_6"/>
    <property type="match status" value="1"/>
</dbReference>
<dbReference type="SUPFAM" id="SSF56235">
    <property type="entry name" value="N-terminal nucleophile aminohydrolases (Ntn hydrolases)"/>
    <property type="match status" value="1"/>
</dbReference>
<dbReference type="NCBIfam" id="NF001484">
    <property type="entry name" value="PRK00331.1"/>
    <property type="match status" value="1"/>
</dbReference>
<comment type="caution">
    <text evidence="9">The sequence shown here is derived from an EMBL/GenBank/DDBJ whole genome shotgun (WGS) entry which is preliminary data.</text>
</comment>
<dbReference type="InterPro" id="IPR017932">
    <property type="entry name" value="GATase_2_dom"/>
</dbReference>
<dbReference type="CDD" id="cd05008">
    <property type="entry name" value="SIS_GlmS_GlmD_1"/>
    <property type="match status" value="1"/>
</dbReference>
<sequence>MGGIFAAVCKEKIPEGVLYNGLRRLVYRGYDGAGVAFLRGDKIVVWKSPGHLEKIAQQLNFLNVDSDVAVAHTRYASRGWPVVENTHPLLDCTGRVAVVGDGIIENYEEYRRVLEDRRHQFKGRTDTEVAAHLLEEELSRRVNVLEALQTLSRQLKGLYSLVFLVEPFRRIFFIANGQPLVIGVGDKCYYVSSDIPSLYGFAETAYAIEDGIVGWVDAEGFSAVRIVDGSVITPAGLQGKRVKYLAEAGEKGGFPHFMLKEIYETPEALNRVLLAVMEKYLRLASMIVYGAKNAFILANGTSLHAGMIGSYYFNDMAGISVDPVSAAEFPYYALEAVETGTVVIAISQSGETSDVISSIKLAKQRGAVVIGVTNNVGSRLALESNVYLPIGAGPEIAVPATKSFTATLATLLLFASYTGMFTGKTTRDDYRRIVEEVRNASALLKEKIPEFDKSVANIVQLKYNWGSAYVASSGINYPLALEGALKLKEAAIVHAEGFQLGEMRHGPMVLISNDFPMILIEPAEDQAKPLYVKVLEEARNKGARPIVIGSGRFGDSITVQTPSVPRYLSPIISGIPIQLLAYRLGVVFNRPIDTPPGLAKAITT</sequence>
<evidence type="ECO:0000256" key="2">
    <source>
        <dbReference type="ARBA" id="ARBA00012916"/>
    </source>
</evidence>
<keyword evidence="6" id="KW-0315">Glutamine amidotransferase</keyword>
<dbReference type="SUPFAM" id="SSF53697">
    <property type="entry name" value="SIS domain"/>
    <property type="match status" value="1"/>
</dbReference>
<dbReference type="InterPro" id="IPR035490">
    <property type="entry name" value="GlmS/FrlB_SIS"/>
</dbReference>
<proteinExistence type="predicted"/>
<protein>
    <recommendedName>
        <fullName evidence="2">glutamine--fructose-6-phosphate transaminase (isomerizing)</fullName>
        <ecNumber evidence="2">2.6.1.16</ecNumber>
    </recommendedName>
</protein>
<dbReference type="GO" id="GO:0006047">
    <property type="term" value="P:UDP-N-acetylglucosamine metabolic process"/>
    <property type="evidence" value="ECO:0007669"/>
    <property type="project" value="TreeGrafter"/>
</dbReference>
<dbReference type="InterPro" id="IPR029055">
    <property type="entry name" value="Ntn_hydrolases_N"/>
</dbReference>
<dbReference type="GO" id="GO:0006002">
    <property type="term" value="P:fructose 6-phosphate metabolic process"/>
    <property type="evidence" value="ECO:0007669"/>
    <property type="project" value="TreeGrafter"/>
</dbReference>
<feature type="domain" description="SIS" evidence="8">
    <location>
        <begin position="458"/>
        <end position="595"/>
    </location>
</feature>
<dbReference type="PANTHER" id="PTHR10937">
    <property type="entry name" value="GLUCOSAMINE--FRUCTOSE-6-PHOSPHATE AMINOTRANSFERASE, ISOMERIZING"/>
    <property type="match status" value="1"/>
</dbReference>
<evidence type="ECO:0000313" key="9">
    <source>
        <dbReference type="EMBL" id="HEF87833.1"/>
    </source>
</evidence>
<dbReference type="Gene3D" id="3.40.50.10490">
    <property type="entry name" value="Glucose-6-phosphate isomerase like protein, domain 1"/>
    <property type="match status" value="2"/>
</dbReference>
<dbReference type="InterPro" id="IPR046348">
    <property type="entry name" value="SIS_dom_sf"/>
</dbReference>
<evidence type="ECO:0000259" key="7">
    <source>
        <dbReference type="PROSITE" id="PS51278"/>
    </source>
</evidence>
<dbReference type="GO" id="GO:0006487">
    <property type="term" value="P:protein N-linked glycosylation"/>
    <property type="evidence" value="ECO:0007669"/>
    <property type="project" value="TreeGrafter"/>
</dbReference>